<dbReference type="NCBIfam" id="TIGR00666">
    <property type="entry name" value="PBP4"/>
    <property type="match status" value="1"/>
</dbReference>
<keyword evidence="3" id="KW-0732">Signal</keyword>
<keyword evidence="2 4" id="KW-0378">Hydrolase</keyword>
<gene>
    <name evidence="4" type="primary">dacB</name>
    <name evidence="4" type="ORF">IQ249_24920</name>
</gene>
<dbReference type="EMBL" id="JADEWZ010000080">
    <property type="protein sequence ID" value="MBE9119103.1"/>
    <property type="molecule type" value="Genomic_DNA"/>
</dbReference>
<comment type="similarity">
    <text evidence="1">Belongs to the peptidase S13 family.</text>
</comment>
<feature type="signal peptide" evidence="3">
    <location>
        <begin position="1"/>
        <end position="29"/>
    </location>
</feature>
<dbReference type="AlphaFoldDB" id="A0A8J7E296"/>
<dbReference type="PRINTS" id="PR00922">
    <property type="entry name" value="DADACBPTASE3"/>
</dbReference>
<dbReference type="GO" id="GO:0009002">
    <property type="term" value="F:serine-type D-Ala-D-Ala carboxypeptidase activity"/>
    <property type="evidence" value="ECO:0007669"/>
    <property type="project" value="UniProtKB-EC"/>
</dbReference>
<dbReference type="SUPFAM" id="SSF56601">
    <property type="entry name" value="beta-lactamase/transpeptidase-like"/>
    <property type="match status" value="1"/>
</dbReference>
<keyword evidence="4" id="KW-0645">Protease</keyword>
<evidence type="ECO:0000256" key="3">
    <source>
        <dbReference type="SAM" id="SignalP"/>
    </source>
</evidence>
<sequence>MLKVHRGLQSLAAVVTSAIALSTPLSAIAASPSYLRSGFDPIGVPVPPPEPGNAGICPAFLEPAISAIVDSPSFSRGKWGILIESLDGQVLYRRNENKFLIPASNIKLLTTAAALQRLNPQTRIRSTSLRQWVVTTNRASNNNYANVLLRYIGGPQAVKTSLARLGINSRGYRQVDGSGLSRSNAATPTTFVDVLQAMYSAQGKEIWQESLPVAGVSGTLRNRLRNTPAQGRVRAKTGTLRGVKALSGYMDHPEYGPLVFSILVNQPNQSGARLAGAIDAVILRLTRLTPC</sequence>
<dbReference type="GO" id="GO:0006508">
    <property type="term" value="P:proteolysis"/>
    <property type="evidence" value="ECO:0007669"/>
    <property type="project" value="InterPro"/>
</dbReference>
<organism evidence="4 5">
    <name type="scientific">Lusitaniella coriacea LEGE 07157</name>
    <dbReference type="NCBI Taxonomy" id="945747"/>
    <lineage>
        <taxon>Bacteria</taxon>
        <taxon>Bacillati</taxon>
        <taxon>Cyanobacteriota</taxon>
        <taxon>Cyanophyceae</taxon>
        <taxon>Spirulinales</taxon>
        <taxon>Lusitaniellaceae</taxon>
        <taxon>Lusitaniella</taxon>
    </lineage>
</organism>
<comment type="caution">
    <text evidence="4">The sequence shown here is derived from an EMBL/GenBank/DDBJ whole genome shotgun (WGS) entry which is preliminary data.</text>
</comment>
<dbReference type="EC" id="3.4.16.4" evidence="4"/>
<dbReference type="InterPro" id="IPR000667">
    <property type="entry name" value="Peptidase_S13"/>
</dbReference>
<dbReference type="Pfam" id="PF02113">
    <property type="entry name" value="Peptidase_S13"/>
    <property type="match status" value="1"/>
</dbReference>
<feature type="chain" id="PRO_5035302437" evidence="3">
    <location>
        <begin position="30"/>
        <end position="291"/>
    </location>
</feature>
<accession>A0A8J7E296</accession>
<evidence type="ECO:0000313" key="5">
    <source>
        <dbReference type="Proteomes" id="UP000654482"/>
    </source>
</evidence>
<dbReference type="Gene3D" id="3.40.710.10">
    <property type="entry name" value="DD-peptidase/beta-lactamase superfamily"/>
    <property type="match status" value="1"/>
</dbReference>
<protein>
    <submittedName>
        <fullName evidence="4">D-alanyl-D-alanine carboxypeptidase/D-alanyl-D-alanine-endopeptidase</fullName>
        <ecNumber evidence="4">3.4.16.4</ecNumber>
    </submittedName>
</protein>
<dbReference type="GO" id="GO:0000270">
    <property type="term" value="P:peptidoglycan metabolic process"/>
    <property type="evidence" value="ECO:0007669"/>
    <property type="project" value="TreeGrafter"/>
</dbReference>
<evidence type="ECO:0000256" key="2">
    <source>
        <dbReference type="ARBA" id="ARBA00022801"/>
    </source>
</evidence>
<reference evidence="4" key="1">
    <citation type="submission" date="2020-10" db="EMBL/GenBank/DDBJ databases">
        <authorList>
            <person name="Castelo-Branco R."/>
            <person name="Eusebio N."/>
            <person name="Adriana R."/>
            <person name="Vieira A."/>
            <person name="Brugerolle De Fraissinette N."/>
            <person name="Rezende De Castro R."/>
            <person name="Schneider M.P."/>
            <person name="Vasconcelos V."/>
            <person name="Leao P.N."/>
        </authorList>
    </citation>
    <scope>NUCLEOTIDE SEQUENCE</scope>
    <source>
        <strain evidence="4">LEGE 07157</strain>
    </source>
</reference>
<name>A0A8J7E296_9CYAN</name>
<keyword evidence="4" id="KW-0121">Carboxypeptidase</keyword>
<keyword evidence="5" id="KW-1185">Reference proteome</keyword>
<dbReference type="RefSeq" id="WP_194032197.1">
    <property type="nucleotide sequence ID" value="NZ_JADEWZ010000080.1"/>
</dbReference>
<evidence type="ECO:0000256" key="1">
    <source>
        <dbReference type="ARBA" id="ARBA00006096"/>
    </source>
</evidence>
<proteinExistence type="inferred from homology"/>
<evidence type="ECO:0000313" key="4">
    <source>
        <dbReference type="EMBL" id="MBE9119103.1"/>
    </source>
</evidence>
<dbReference type="PANTHER" id="PTHR30023">
    <property type="entry name" value="D-ALANYL-D-ALANINE CARBOXYPEPTIDASE"/>
    <property type="match status" value="1"/>
</dbReference>
<dbReference type="Proteomes" id="UP000654482">
    <property type="component" value="Unassembled WGS sequence"/>
</dbReference>
<dbReference type="InterPro" id="IPR012338">
    <property type="entry name" value="Beta-lactam/transpept-like"/>
</dbReference>
<dbReference type="PANTHER" id="PTHR30023:SF0">
    <property type="entry name" value="PENICILLIN-SENSITIVE CARBOXYPEPTIDASE A"/>
    <property type="match status" value="1"/>
</dbReference>